<evidence type="ECO:0000313" key="5">
    <source>
        <dbReference type="Proteomes" id="UP001285908"/>
    </source>
</evidence>
<accession>A0AAJ0I8V5</accession>
<feature type="domain" description="NmrA-like" evidence="3">
    <location>
        <begin position="2"/>
        <end position="298"/>
    </location>
</feature>
<dbReference type="InterPro" id="IPR051164">
    <property type="entry name" value="NmrA-like_oxidored"/>
</dbReference>
<comment type="similarity">
    <text evidence="1">Belongs to the NmrA-type oxidoreductase family.</text>
</comment>
<evidence type="ECO:0000256" key="1">
    <source>
        <dbReference type="ARBA" id="ARBA00006328"/>
    </source>
</evidence>
<evidence type="ECO:0000259" key="3">
    <source>
        <dbReference type="Pfam" id="PF05368"/>
    </source>
</evidence>
<sequence>MTKKTILVTGATGQQGGAVIDALMDLDKSGEKFSILAVTRKADSPAALDLVKRYPRVKLVEGNLENVPALFESAKIIAGDQQLPIWGVFSVQVSMGPGVTFDGEVKQGKALIDGAIANGVQHFVYSSVERGGDARSWENSTPIPHFQTKKIIEDYLNVTCGKQPGSRMGWTILRPVAFMDNLKPGMPTSLFLTGLKNHLGENRKSLQWIAVHDIGVFAAKVFDAPEDWNHTAVGLAGDELTIEQLSRAFSKATGYPMPLTYSFAGSLLTFVARELGLMIGWFASEGYKADIEARRRDHPGMLTMEQWLLTKSHFSTGVDGAQIGA</sequence>
<evidence type="ECO:0000256" key="2">
    <source>
        <dbReference type="ARBA" id="ARBA00022857"/>
    </source>
</evidence>
<gene>
    <name evidence="4" type="ORF">B0T23DRAFT_442897</name>
</gene>
<dbReference type="PANTHER" id="PTHR42748:SF25">
    <property type="entry name" value="NMRA FAMILY PROTEIN"/>
    <property type="match status" value="1"/>
</dbReference>
<dbReference type="EMBL" id="JAULSX010000004">
    <property type="protein sequence ID" value="KAK3493013.1"/>
    <property type="molecule type" value="Genomic_DNA"/>
</dbReference>
<dbReference type="SUPFAM" id="SSF51735">
    <property type="entry name" value="NAD(P)-binding Rossmann-fold domains"/>
    <property type="match status" value="1"/>
</dbReference>
<dbReference type="InterPro" id="IPR036291">
    <property type="entry name" value="NAD(P)-bd_dom_sf"/>
</dbReference>
<dbReference type="Gene3D" id="3.40.50.720">
    <property type="entry name" value="NAD(P)-binding Rossmann-like Domain"/>
    <property type="match status" value="1"/>
</dbReference>
<dbReference type="PANTHER" id="PTHR42748">
    <property type="entry name" value="NITROGEN METABOLITE REPRESSION PROTEIN NMRA FAMILY MEMBER"/>
    <property type="match status" value="1"/>
</dbReference>
<dbReference type="Pfam" id="PF05368">
    <property type="entry name" value="NmrA"/>
    <property type="match status" value="1"/>
</dbReference>
<reference evidence="4 5" key="1">
    <citation type="journal article" date="2023" name="Mol. Phylogenet. Evol.">
        <title>Genome-scale phylogeny and comparative genomics of the fungal order Sordariales.</title>
        <authorList>
            <person name="Hensen N."/>
            <person name="Bonometti L."/>
            <person name="Westerberg I."/>
            <person name="Brannstrom I.O."/>
            <person name="Guillou S."/>
            <person name="Cros-Aarteil S."/>
            <person name="Calhoun S."/>
            <person name="Haridas S."/>
            <person name="Kuo A."/>
            <person name="Mondo S."/>
            <person name="Pangilinan J."/>
            <person name="Riley R."/>
            <person name="LaButti K."/>
            <person name="Andreopoulos B."/>
            <person name="Lipzen A."/>
            <person name="Chen C."/>
            <person name="Yan M."/>
            <person name="Daum C."/>
            <person name="Ng V."/>
            <person name="Clum A."/>
            <person name="Steindorff A."/>
            <person name="Ohm R.A."/>
            <person name="Martin F."/>
            <person name="Silar P."/>
            <person name="Natvig D.O."/>
            <person name="Lalanne C."/>
            <person name="Gautier V."/>
            <person name="Ament-Velasquez S.L."/>
            <person name="Kruys A."/>
            <person name="Hutchinson M.I."/>
            <person name="Powell A.J."/>
            <person name="Barry K."/>
            <person name="Miller A.N."/>
            <person name="Grigoriev I.V."/>
            <person name="Debuchy R."/>
            <person name="Gladieux P."/>
            <person name="Hiltunen Thoren M."/>
            <person name="Johannesson H."/>
        </authorList>
    </citation>
    <scope>NUCLEOTIDE SEQUENCE [LARGE SCALE GENOMIC DNA]</scope>
    <source>
        <strain evidence="4 5">FGSC 10403</strain>
    </source>
</reference>
<dbReference type="FunFam" id="3.40.50.720:FF:000528">
    <property type="entry name" value="Nucleoside-diphosphate-sugar epimerase family protein"/>
    <property type="match status" value="1"/>
</dbReference>
<proteinExistence type="inferred from homology"/>
<organism evidence="4 5">
    <name type="scientific">Neurospora hispaniola</name>
    <dbReference type="NCBI Taxonomy" id="588809"/>
    <lineage>
        <taxon>Eukaryota</taxon>
        <taxon>Fungi</taxon>
        <taxon>Dikarya</taxon>
        <taxon>Ascomycota</taxon>
        <taxon>Pezizomycotina</taxon>
        <taxon>Sordariomycetes</taxon>
        <taxon>Sordariomycetidae</taxon>
        <taxon>Sordariales</taxon>
        <taxon>Sordariaceae</taxon>
        <taxon>Neurospora</taxon>
    </lineage>
</organism>
<dbReference type="GO" id="GO:0005634">
    <property type="term" value="C:nucleus"/>
    <property type="evidence" value="ECO:0007669"/>
    <property type="project" value="TreeGrafter"/>
</dbReference>
<dbReference type="RefSeq" id="XP_062693471.1">
    <property type="nucleotide sequence ID" value="XM_062840834.1"/>
</dbReference>
<keyword evidence="5" id="KW-1185">Reference proteome</keyword>
<dbReference type="InterPro" id="IPR008030">
    <property type="entry name" value="NmrA-like"/>
</dbReference>
<dbReference type="GeneID" id="87878456"/>
<protein>
    <recommendedName>
        <fullName evidence="3">NmrA-like domain-containing protein</fullName>
    </recommendedName>
</protein>
<evidence type="ECO:0000313" key="4">
    <source>
        <dbReference type="EMBL" id="KAK3493013.1"/>
    </source>
</evidence>
<dbReference type="Gene3D" id="3.90.25.10">
    <property type="entry name" value="UDP-galactose 4-epimerase, domain 1"/>
    <property type="match status" value="1"/>
</dbReference>
<comment type="caution">
    <text evidence="4">The sequence shown here is derived from an EMBL/GenBank/DDBJ whole genome shotgun (WGS) entry which is preliminary data.</text>
</comment>
<name>A0AAJ0I8V5_9PEZI</name>
<dbReference type="AlphaFoldDB" id="A0AAJ0I8V5"/>
<keyword evidence="2" id="KW-0521">NADP</keyword>
<dbReference type="Proteomes" id="UP001285908">
    <property type="component" value="Unassembled WGS sequence"/>
</dbReference>